<feature type="compositionally biased region" description="Low complexity" evidence="8">
    <location>
        <begin position="89"/>
        <end position="100"/>
    </location>
</feature>
<dbReference type="EC" id="2.3.2.27" evidence="2"/>
<keyword evidence="12" id="KW-1185">Reference proteome</keyword>
<dbReference type="Pfam" id="PF13639">
    <property type="entry name" value="zf-RING_2"/>
    <property type="match status" value="1"/>
</dbReference>
<feature type="transmembrane region" description="Helical" evidence="9">
    <location>
        <begin position="41"/>
        <end position="62"/>
    </location>
</feature>
<organism evidence="11 12">
    <name type="scientific">Urochloa decumbens</name>
    <dbReference type="NCBI Taxonomy" id="240449"/>
    <lineage>
        <taxon>Eukaryota</taxon>
        <taxon>Viridiplantae</taxon>
        <taxon>Streptophyta</taxon>
        <taxon>Embryophyta</taxon>
        <taxon>Tracheophyta</taxon>
        <taxon>Spermatophyta</taxon>
        <taxon>Magnoliopsida</taxon>
        <taxon>Liliopsida</taxon>
        <taxon>Poales</taxon>
        <taxon>Poaceae</taxon>
        <taxon>PACMAD clade</taxon>
        <taxon>Panicoideae</taxon>
        <taxon>Panicodae</taxon>
        <taxon>Paniceae</taxon>
        <taxon>Melinidinae</taxon>
        <taxon>Urochloa</taxon>
    </lineage>
</organism>
<dbReference type="EMBL" id="OZ075143">
    <property type="protein sequence ID" value="CAL5038842.1"/>
    <property type="molecule type" value="Genomic_DNA"/>
</dbReference>
<evidence type="ECO:0000256" key="5">
    <source>
        <dbReference type="ARBA" id="ARBA00022833"/>
    </source>
</evidence>
<dbReference type="Gene3D" id="3.30.40.10">
    <property type="entry name" value="Zinc/RING finger domain, C3HC4 (zinc finger)"/>
    <property type="match status" value="1"/>
</dbReference>
<evidence type="ECO:0000256" key="7">
    <source>
        <dbReference type="PROSITE-ProRule" id="PRU00175"/>
    </source>
</evidence>
<evidence type="ECO:0000256" key="4">
    <source>
        <dbReference type="ARBA" id="ARBA00022771"/>
    </source>
</evidence>
<keyword evidence="9" id="KW-0812">Transmembrane</keyword>
<comment type="catalytic activity">
    <reaction evidence="1">
        <text>S-ubiquitinyl-[E2 ubiquitin-conjugating enzyme]-L-cysteine + [acceptor protein]-L-lysine = [E2 ubiquitin-conjugating enzyme]-L-cysteine + N(6)-ubiquitinyl-[acceptor protein]-L-lysine.</text>
        <dbReference type="EC" id="2.3.2.27"/>
    </reaction>
</comment>
<dbReference type="PROSITE" id="PS50089">
    <property type="entry name" value="ZF_RING_2"/>
    <property type="match status" value="1"/>
</dbReference>
<reference evidence="11" key="1">
    <citation type="submission" date="2024-10" db="EMBL/GenBank/DDBJ databases">
        <authorList>
            <person name="Ryan C."/>
        </authorList>
    </citation>
    <scope>NUCLEOTIDE SEQUENCE [LARGE SCALE GENOMIC DNA]</scope>
</reference>
<dbReference type="SMART" id="SM00184">
    <property type="entry name" value="RING"/>
    <property type="match status" value="1"/>
</dbReference>
<dbReference type="GO" id="GO:0008270">
    <property type="term" value="F:zinc ion binding"/>
    <property type="evidence" value="ECO:0007669"/>
    <property type="project" value="UniProtKB-KW"/>
</dbReference>
<evidence type="ECO:0000313" key="12">
    <source>
        <dbReference type="Proteomes" id="UP001497457"/>
    </source>
</evidence>
<evidence type="ECO:0000256" key="3">
    <source>
        <dbReference type="ARBA" id="ARBA00022723"/>
    </source>
</evidence>
<evidence type="ECO:0000313" key="11">
    <source>
        <dbReference type="EMBL" id="CAL5038842.1"/>
    </source>
</evidence>
<keyword evidence="9" id="KW-0472">Membrane</keyword>
<dbReference type="InterPro" id="IPR001841">
    <property type="entry name" value="Znf_RING"/>
</dbReference>
<gene>
    <name evidence="11" type="ORF">URODEC1_LOCUS85205</name>
</gene>
<evidence type="ECO:0000256" key="1">
    <source>
        <dbReference type="ARBA" id="ARBA00000900"/>
    </source>
</evidence>
<protein>
    <recommendedName>
        <fullName evidence="2">RING-type E3 ubiquitin transferase</fullName>
        <ecNumber evidence="2">2.3.2.27</ecNumber>
    </recommendedName>
</protein>
<dbReference type="PANTHER" id="PTHR14155:SF522">
    <property type="entry name" value="OS06G0537600 PROTEIN"/>
    <property type="match status" value="1"/>
</dbReference>
<dbReference type="InterPro" id="IPR053238">
    <property type="entry name" value="RING-H2_zinc_finger"/>
</dbReference>
<dbReference type="AlphaFoldDB" id="A0ABC9DG76"/>
<keyword evidence="5" id="KW-0862">Zinc</keyword>
<evidence type="ECO:0000256" key="9">
    <source>
        <dbReference type="SAM" id="Phobius"/>
    </source>
</evidence>
<feature type="region of interest" description="Disordered" evidence="8">
    <location>
        <begin position="69"/>
        <end position="103"/>
    </location>
</feature>
<evidence type="ECO:0000256" key="6">
    <source>
        <dbReference type="ARBA" id="ARBA00024209"/>
    </source>
</evidence>
<keyword evidence="4 7" id="KW-0863">Zinc-finger</keyword>
<keyword evidence="9" id="KW-1133">Transmembrane helix</keyword>
<dbReference type="PANTHER" id="PTHR14155">
    <property type="entry name" value="RING FINGER DOMAIN-CONTAINING"/>
    <property type="match status" value="1"/>
</dbReference>
<dbReference type="InterPro" id="IPR013083">
    <property type="entry name" value="Znf_RING/FYVE/PHD"/>
</dbReference>
<dbReference type="SUPFAM" id="SSF57850">
    <property type="entry name" value="RING/U-box"/>
    <property type="match status" value="1"/>
</dbReference>
<dbReference type="Proteomes" id="UP001497457">
    <property type="component" value="Chromosome 33rd"/>
</dbReference>
<feature type="domain" description="RING-type" evidence="10">
    <location>
        <begin position="137"/>
        <end position="180"/>
    </location>
</feature>
<proteinExistence type="inferred from homology"/>
<accession>A0ABC9DG76</accession>
<name>A0ABC9DG76_9POAL</name>
<dbReference type="GO" id="GO:0061630">
    <property type="term" value="F:ubiquitin protein ligase activity"/>
    <property type="evidence" value="ECO:0007669"/>
    <property type="project" value="UniProtKB-EC"/>
</dbReference>
<feature type="transmembrane region" description="Helical" evidence="9">
    <location>
        <begin position="12"/>
        <end position="35"/>
    </location>
</feature>
<evidence type="ECO:0000259" key="10">
    <source>
        <dbReference type="PROSITE" id="PS50089"/>
    </source>
</evidence>
<comment type="similarity">
    <text evidence="6">Belongs to the RING-type zinc finger family. ATL subfamily.</text>
</comment>
<keyword evidence="3" id="KW-0479">Metal-binding</keyword>
<sequence>MAHQQTDCHWATELLGAAAIFVAGFATLAVAGACYAKSNSVAIPLLGGGLPAFIFFAIGYRAGSAALRKRRSASNPPQVQGDEEDGTLPGIAAAPANNGPQWRQQHRGCIQLPASAIAQLRELYHDKDVDDGGGEECAVCLGKIGGDGIPTRQLPACRHVLHKDCIEQWLRVHPTCPICRSNVPRDSPQVMLRPST</sequence>
<evidence type="ECO:0000256" key="8">
    <source>
        <dbReference type="SAM" id="MobiDB-lite"/>
    </source>
</evidence>
<evidence type="ECO:0000256" key="2">
    <source>
        <dbReference type="ARBA" id="ARBA00012483"/>
    </source>
</evidence>